<reference evidence="1 2" key="1">
    <citation type="submission" date="2015-08" db="EMBL/GenBank/DDBJ databases">
        <title>Antibacterial properties of a collection of Vibrionaceae strains.</title>
        <authorList>
            <person name="Giubergia S."/>
        </authorList>
    </citation>
    <scope>NUCLEOTIDE SEQUENCE [LARGE SCALE GENOMIC DNA]</scope>
    <source>
        <strain evidence="1 2">S0821</strain>
    </source>
</reference>
<gene>
    <name evidence="1" type="ORF">AMR76_22275</name>
</gene>
<accession>A0A0Q2M668</accession>
<proteinExistence type="predicted"/>
<keyword evidence="2" id="KW-1185">Reference proteome</keyword>
<dbReference type="EMBL" id="LKHS01000039">
    <property type="protein sequence ID" value="KQH83561.1"/>
    <property type="molecule type" value="Genomic_DNA"/>
</dbReference>
<protein>
    <submittedName>
        <fullName evidence="1">Uncharacterized protein</fullName>
    </submittedName>
</protein>
<evidence type="ECO:0000313" key="1">
    <source>
        <dbReference type="EMBL" id="KQH83561.1"/>
    </source>
</evidence>
<comment type="caution">
    <text evidence="1">The sequence shown here is derived from an EMBL/GenBank/DDBJ whole genome shotgun (WGS) entry which is preliminary data.</text>
</comment>
<dbReference type="InParanoid" id="A0A0Q2M668"/>
<dbReference type="RefSeq" id="WP_021448803.1">
    <property type="nucleotide sequence ID" value="NZ_LKHS01000039.1"/>
</dbReference>
<organism evidence="1 2">
    <name type="scientific">Vibrio furnissii</name>
    <dbReference type="NCBI Taxonomy" id="29494"/>
    <lineage>
        <taxon>Bacteria</taxon>
        <taxon>Pseudomonadati</taxon>
        <taxon>Pseudomonadota</taxon>
        <taxon>Gammaproteobacteria</taxon>
        <taxon>Vibrionales</taxon>
        <taxon>Vibrionaceae</taxon>
        <taxon>Vibrio</taxon>
    </lineage>
</organism>
<dbReference type="Proteomes" id="UP000051221">
    <property type="component" value="Unassembled WGS sequence"/>
</dbReference>
<sequence length="127" mass="14370">MEVFKASVQYNDLKGTVAADEATHSDATSWLREHQHISTDEFVVGISVWIGENHGEHKDPVSVKFLVTDLKGYTNIPEMLEGESNNLVVKKLRFDFSIAEFLALFKRLEITLSNNGILEGKQYNVEE</sequence>
<evidence type="ECO:0000313" key="2">
    <source>
        <dbReference type="Proteomes" id="UP000051221"/>
    </source>
</evidence>
<dbReference type="AlphaFoldDB" id="A0A0Q2M668"/>
<name>A0A0Q2M668_VIBFU</name>